<accession>A0A3M6YP31</accession>
<organism evidence="7 8">
    <name type="scientific">Hortaea werneckii</name>
    <name type="common">Black yeast</name>
    <name type="synonym">Cladosporium werneckii</name>
    <dbReference type="NCBI Taxonomy" id="91943"/>
    <lineage>
        <taxon>Eukaryota</taxon>
        <taxon>Fungi</taxon>
        <taxon>Dikarya</taxon>
        <taxon>Ascomycota</taxon>
        <taxon>Pezizomycotina</taxon>
        <taxon>Dothideomycetes</taxon>
        <taxon>Dothideomycetidae</taxon>
        <taxon>Mycosphaerellales</taxon>
        <taxon>Teratosphaeriaceae</taxon>
        <taxon>Hortaea</taxon>
    </lineage>
</organism>
<dbReference type="InterPro" id="IPR007854">
    <property type="entry name" value="Fip1_dom"/>
</dbReference>
<feature type="compositionally biased region" description="Polar residues" evidence="5">
    <location>
        <begin position="108"/>
        <end position="127"/>
    </location>
</feature>
<feature type="compositionally biased region" description="Gly residues" evidence="5">
    <location>
        <begin position="276"/>
        <end position="287"/>
    </location>
</feature>
<gene>
    <name evidence="7" type="ORF">D0867_10319</name>
</gene>
<evidence type="ECO:0000256" key="5">
    <source>
        <dbReference type="SAM" id="MobiDB-lite"/>
    </source>
</evidence>
<keyword evidence="4" id="KW-0539">Nucleus</keyword>
<dbReference type="Pfam" id="PF05182">
    <property type="entry name" value="Fip1"/>
    <property type="match status" value="1"/>
</dbReference>
<dbReference type="GO" id="GO:0005634">
    <property type="term" value="C:nucleus"/>
    <property type="evidence" value="ECO:0007669"/>
    <property type="project" value="UniProtKB-SubCell"/>
</dbReference>
<feature type="domain" description="Pre-mRNA polyadenylation factor Fip1" evidence="6">
    <location>
        <begin position="199"/>
        <end position="241"/>
    </location>
</feature>
<comment type="caution">
    <text evidence="7">The sequence shown here is derived from an EMBL/GenBank/DDBJ whole genome shotgun (WGS) entry which is preliminary data.</text>
</comment>
<dbReference type="EMBL" id="QWIL01001336">
    <property type="protein sequence ID" value="RMY04531.1"/>
    <property type="molecule type" value="Genomic_DNA"/>
</dbReference>
<proteinExistence type="inferred from homology"/>
<sequence>MEEEDDDFYGGGERQQSGAEPTHAEGPQQVKMEQMDTGGDGAEEEEEEEEEDEDVRTCQTTMEKERLLIRYIGCPIHSRQTHRCHQSRAEVGQRLTLLHCLPSTHLTLASSRPSVRPTPSQDKTPTTIKAEKSGTPVPKQERSGSAAPVQQPQTTKGSFTYAGKEGKDFPEIRTSHLDLNTIPQWPASNGPPKLLTDLDIDADLAEHSKPWRLPGTDQTDFFNYGFDEYTWTQYCLKQQSMAGQIGDMKAMDAQMKAMFGGGAGGPPPGMGPGGPPGGGGGGGGGPGGIPPGMPGPEQMMQMMMQSGQDPSSMDFNQFMGMMGGGGPQGGQSPMPGAGQGFQPPSGPSAGPDALMGMMGDHQQGGGGGRGGRRGRGRW</sequence>
<feature type="compositionally biased region" description="Acidic residues" evidence="5">
    <location>
        <begin position="41"/>
        <end position="54"/>
    </location>
</feature>
<dbReference type="Proteomes" id="UP000271337">
    <property type="component" value="Unassembled WGS sequence"/>
</dbReference>
<dbReference type="OrthoDB" id="1917198at2759"/>
<evidence type="ECO:0000256" key="1">
    <source>
        <dbReference type="ARBA" id="ARBA00004123"/>
    </source>
</evidence>
<dbReference type="AlphaFoldDB" id="A0A3M6YP31"/>
<name>A0A3M6YP31_HORWE</name>
<reference evidence="7 8" key="1">
    <citation type="journal article" date="2018" name="BMC Genomics">
        <title>Genomic evidence for intraspecific hybridization in a clonal and extremely halotolerant yeast.</title>
        <authorList>
            <person name="Gostincar C."/>
            <person name="Stajich J.E."/>
            <person name="Zupancic J."/>
            <person name="Zalar P."/>
            <person name="Gunde-Cimerman N."/>
        </authorList>
    </citation>
    <scope>NUCLEOTIDE SEQUENCE [LARGE SCALE GENOMIC DNA]</scope>
    <source>
        <strain evidence="7 8">EXF-6669</strain>
    </source>
</reference>
<evidence type="ECO:0000256" key="3">
    <source>
        <dbReference type="ARBA" id="ARBA00022664"/>
    </source>
</evidence>
<evidence type="ECO:0000313" key="7">
    <source>
        <dbReference type="EMBL" id="RMY04531.1"/>
    </source>
</evidence>
<evidence type="ECO:0000256" key="2">
    <source>
        <dbReference type="ARBA" id="ARBA00007459"/>
    </source>
</evidence>
<dbReference type="VEuPathDB" id="FungiDB:BTJ68_06478"/>
<evidence type="ECO:0000313" key="8">
    <source>
        <dbReference type="Proteomes" id="UP000271337"/>
    </source>
</evidence>
<evidence type="ECO:0000259" key="6">
    <source>
        <dbReference type="Pfam" id="PF05182"/>
    </source>
</evidence>
<comment type="similarity">
    <text evidence="2">Belongs to the FIP1 family.</text>
</comment>
<evidence type="ECO:0000256" key="4">
    <source>
        <dbReference type="ARBA" id="ARBA00023242"/>
    </source>
</evidence>
<feature type="region of interest" description="Disordered" evidence="5">
    <location>
        <begin position="1"/>
        <end position="58"/>
    </location>
</feature>
<feature type="compositionally biased region" description="Pro residues" evidence="5">
    <location>
        <begin position="265"/>
        <end position="275"/>
    </location>
</feature>
<feature type="compositionally biased region" description="Polar residues" evidence="5">
    <location>
        <begin position="148"/>
        <end position="158"/>
    </location>
</feature>
<protein>
    <recommendedName>
        <fullName evidence="6">Pre-mRNA polyadenylation factor Fip1 domain-containing protein</fullName>
    </recommendedName>
</protein>
<dbReference type="GO" id="GO:0006397">
    <property type="term" value="P:mRNA processing"/>
    <property type="evidence" value="ECO:0007669"/>
    <property type="project" value="UniProtKB-KW"/>
</dbReference>
<feature type="region of interest" description="Disordered" evidence="5">
    <location>
        <begin position="108"/>
        <end position="166"/>
    </location>
</feature>
<keyword evidence="3" id="KW-0507">mRNA processing</keyword>
<feature type="region of interest" description="Disordered" evidence="5">
    <location>
        <begin position="321"/>
        <end position="378"/>
    </location>
</feature>
<comment type="subcellular location">
    <subcellularLocation>
        <location evidence="1">Nucleus</location>
    </subcellularLocation>
</comment>
<feature type="region of interest" description="Disordered" evidence="5">
    <location>
        <begin position="260"/>
        <end position="297"/>
    </location>
</feature>